<evidence type="ECO:0000313" key="3">
    <source>
        <dbReference type="Proteomes" id="UP000050501"/>
    </source>
</evidence>
<accession>A0A0N8GP04</accession>
<comment type="caution">
    <text evidence="2">The sequence shown here is derived from an EMBL/GenBank/DDBJ whole genome shotgun (WGS) entry which is preliminary data.</text>
</comment>
<dbReference type="PANTHER" id="PTHR45947">
    <property type="entry name" value="SULFOQUINOVOSYL TRANSFERASE SQD2"/>
    <property type="match status" value="1"/>
</dbReference>
<dbReference type="STRING" id="229921.ADN01_14335"/>
<dbReference type="Gene3D" id="3.40.50.2000">
    <property type="entry name" value="Glycogen Phosphorylase B"/>
    <property type="match status" value="2"/>
</dbReference>
<evidence type="ECO:0000313" key="2">
    <source>
        <dbReference type="EMBL" id="KPL79546.1"/>
    </source>
</evidence>
<protein>
    <recommendedName>
        <fullName evidence="1">Glycosyl transferase family 1 domain-containing protein</fullName>
    </recommendedName>
</protein>
<sequence>MRFALIKPGNCIREARLSLHLPVEGYLYDSGESVTGAAIKASQAAGARLHVISRALQNAEETIAGMRFIEILAFAPSISLLAQRFLKFWAELRILPRLSAFQPHLMVCIGPGYLLLIPWLYAIISGSTFVPLMVDSFSITYKKGFAARLHHAITRLVLRSAKTQRILSYSHYIKSEIEQEGISKEKTLVFSQVYEDRFFCPPSESEPSRTVSSPKILFVGRLDLQQKGLDFLIEIARSVVSAHPEVVFEIIGEGSDRQALEDLISQNHLQANFQILGYRPQDQLLTHMQAAHLMVIPSRHEGLAKVGLEAVFASLPLVAFDCGGVRDYLRDQHNGFLIPRFDTVLFARRVNDLLEDASLRQTMQQNAWQVANEFRQPQYPLADAFLDLLTQQTGS</sequence>
<proteinExistence type="predicted"/>
<dbReference type="PANTHER" id="PTHR45947:SF3">
    <property type="entry name" value="SULFOQUINOVOSYL TRANSFERASE SQD2"/>
    <property type="match status" value="1"/>
</dbReference>
<dbReference type="SUPFAM" id="SSF53756">
    <property type="entry name" value="UDP-Glycosyltransferase/glycogen phosphorylase"/>
    <property type="match status" value="1"/>
</dbReference>
<dbReference type="Pfam" id="PF00534">
    <property type="entry name" value="Glycos_transf_1"/>
    <property type="match status" value="1"/>
</dbReference>
<dbReference type="EMBL" id="LGCM01000048">
    <property type="protein sequence ID" value="KPL79546.1"/>
    <property type="molecule type" value="Genomic_DNA"/>
</dbReference>
<name>A0A0N8GP04_9CHLR</name>
<dbReference type="AlphaFoldDB" id="A0A0N8GP04"/>
<keyword evidence="3" id="KW-1185">Reference proteome</keyword>
<dbReference type="InterPro" id="IPR050194">
    <property type="entry name" value="Glycosyltransferase_grp1"/>
</dbReference>
<feature type="domain" description="Glycosyl transferase family 1" evidence="1">
    <location>
        <begin position="213"/>
        <end position="367"/>
    </location>
</feature>
<dbReference type="CDD" id="cd03801">
    <property type="entry name" value="GT4_PimA-like"/>
    <property type="match status" value="1"/>
</dbReference>
<dbReference type="InterPro" id="IPR001296">
    <property type="entry name" value="Glyco_trans_1"/>
</dbReference>
<evidence type="ECO:0000259" key="1">
    <source>
        <dbReference type="Pfam" id="PF00534"/>
    </source>
</evidence>
<gene>
    <name evidence="2" type="ORF">ADN01_14335</name>
</gene>
<dbReference type="GO" id="GO:0016757">
    <property type="term" value="F:glycosyltransferase activity"/>
    <property type="evidence" value="ECO:0007669"/>
    <property type="project" value="InterPro"/>
</dbReference>
<organism evidence="2 3">
    <name type="scientific">Levilinea saccharolytica</name>
    <dbReference type="NCBI Taxonomy" id="229921"/>
    <lineage>
        <taxon>Bacteria</taxon>
        <taxon>Bacillati</taxon>
        <taxon>Chloroflexota</taxon>
        <taxon>Anaerolineae</taxon>
        <taxon>Anaerolineales</taxon>
        <taxon>Anaerolineaceae</taxon>
        <taxon>Levilinea</taxon>
    </lineage>
</organism>
<dbReference type="Proteomes" id="UP000050501">
    <property type="component" value="Unassembled WGS sequence"/>
</dbReference>
<reference evidence="2 3" key="1">
    <citation type="submission" date="2015-07" db="EMBL/GenBank/DDBJ databases">
        <title>Genome sequence of Levilinea saccharolytica DSM 16555.</title>
        <authorList>
            <person name="Hemp J."/>
            <person name="Ward L.M."/>
            <person name="Pace L.A."/>
            <person name="Fischer W.W."/>
        </authorList>
    </citation>
    <scope>NUCLEOTIDE SEQUENCE [LARGE SCALE GENOMIC DNA]</scope>
    <source>
        <strain evidence="2 3">KIBI-1</strain>
    </source>
</reference>